<feature type="compositionally biased region" description="Polar residues" evidence="2">
    <location>
        <begin position="425"/>
        <end position="449"/>
    </location>
</feature>
<feature type="coiled-coil region" evidence="1">
    <location>
        <begin position="265"/>
        <end position="292"/>
    </location>
</feature>
<feature type="compositionally biased region" description="Basic and acidic residues" evidence="2">
    <location>
        <begin position="678"/>
        <end position="694"/>
    </location>
</feature>
<evidence type="ECO:0000256" key="2">
    <source>
        <dbReference type="SAM" id="MobiDB-lite"/>
    </source>
</evidence>
<dbReference type="GO" id="GO:0030139">
    <property type="term" value="C:endocytic vesicle"/>
    <property type="evidence" value="ECO:0007669"/>
    <property type="project" value="TreeGrafter"/>
</dbReference>
<keyword evidence="5" id="KW-1185">Reference proteome</keyword>
<dbReference type="GO" id="GO:0016192">
    <property type="term" value="P:vesicle-mediated transport"/>
    <property type="evidence" value="ECO:0007669"/>
    <property type="project" value="InterPro"/>
</dbReference>
<dbReference type="GO" id="GO:0005829">
    <property type="term" value="C:cytosol"/>
    <property type="evidence" value="ECO:0007669"/>
    <property type="project" value="TreeGrafter"/>
</dbReference>
<dbReference type="Proteomes" id="UP001274830">
    <property type="component" value="Unassembled WGS sequence"/>
</dbReference>
<name>A0AAE0WJQ4_9PEZI</name>
<sequence length="792" mass="84718">MSQRAASDSRPNLQSSKSFTRMPSSPTSTSPRKRAATIQDSGIPGIPEARHIDSSPESKKKSDVFENGGDEEEDGHAHSGTTTPNPELKLPSTFDELPIEIKSLSERFLESLSAKVHPTPLTADTLSDMFQDFYERASAHINTHIAILASRIGRIKKSSKASRTTGRARAGSGASRGDSPASGGEMLTASEVAHRKKARKLLELKRTALEEAVERGVCEKVYPRIFKHRSTDDEARDEKLRSRTAALSLVGIGLKELHGDADPGKEDLRKTAAEKEDEIHASLAEAREALQRMDDEHYPAGKLQHLTAAHKSIVETLSQIFPSSSSADEILPTLIYTLITSPPEGISVVSNLNFIQRFRASTKVDGEAAYCLVNLEAAISFLETVDLSSLRADELPEGPPKSTSDSPTQDHDRLALGQPTPARPASTSISTLSADSPALSTITSTTDSSPAAADLNKALPSPRTPPTPSTTRPPMHQRKLSSLVQAQADRIEAGRDNFLNAADKVYDSINGTLENSLQFVFGRFKDQTAVGSSPLPKTLEDARKLVNPPSPPDDPLDDGTGSGRSSPATIEDPLQTSSAPNATKMLELVGGRKQLRDRSVDSTRSGGSGKRVAFSSEIPKERTASESASAAATAAGNAGANFINAINPLGRFGVPSFPRFGRTASGSTTAILGQPSPTHEKAPPHGPGKLKDISEASPTSSTNPSATDAVEPFPPLEKQRTKDSLALVVDDGGDDEGELNAREALAELRKLKPPKKRFLEVKDSSELRVGEVEELLREFRRLARGIGVAVAL</sequence>
<dbReference type="EMBL" id="JAUTXT010000028">
    <property type="protein sequence ID" value="KAK3672972.1"/>
    <property type="molecule type" value="Genomic_DNA"/>
</dbReference>
<dbReference type="InterPro" id="IPR045046">
    <property type="entry name" value="Vps9-like"/>
</dbReference>
<dbReference type="PROSITE" id="PS51205">
    <property type="entry name" value="VPS9"/>
    <property type="match status" value="1"/>
</dbReference>
<feature type="compositionally biased region" description="Low complexity" evidence="2">
    <location>
        <begin position="161"/>
        <end position="184"/>
    </location>
</feature>
<gene>
    <name evidence="4" type="ORF">LTR78_007082</name>
</gene>
<evidence type="ECO:0000259" key="3">
    <source>
        <dbReference type="PROSITE" id="PS51205"/>
    </source>
</evidence>
<organism evidence="4 5">
    <name type="scientific">Recurvomyces mirabilis</name>
    <dbReference type="NCBI Taxonomy" id="574656"/>
    <lineage>
        <taxon>Eukaryota</taxon>
        <taxon>Fungi</taxon>
        <taxon>Dikarya</taxon>
        <taxon>Ascomycota</taxon>
        <taxon>Pezizomycotina</taxon>
        <taxon>Dothideomycetes</taxon>
        <taxon>Dothideomycetidae</taxon>
        <taxon>Mycosphaerellales</taxon>
        <taxon>Teratosphaeriaceae</taxon>
        <taxon>Recurvomyces</taxon>
    </lineage>
</organism>
<feature type="region of interest" description="Disordered" evidence="2">
    <location>
        <begin position="660"/>
        <end position="722"/>
    </location>
</feature>
<dbReference type="GO" id="GO:0005085">
    <property type="term" value="F:guanyl-nucleotide exchange factor activity"/>
    <property type="evidence" value="ECO:0007669"/>
    <property type="project" value="InterPro"/>
</dbReference>
<evidence type="ECO:0000313" key="5">
    <source>
        <dbReference type="Proteomes" id="UP001274830"/>
    </source>
</evidence>
<dbReference type="GO" id="GO:0031267">
    <property type="term" value="F:small GTPase binding"/>
    <property type="evidence" value="ECO:0007669"/>
    <property type="project" value="TreeGrafter"/>
</dbReference>
<dbReference type="InterPro" id="IPR037191">
    <property type="entry name" value="VPS9_dom_sf"/>
</dbReference>
<dbReference type="PANTHER" id="PTHR23101:SF97">
    <property type="entry name" value="DOMAIN PROTEIN, PUTATIVE (AFU_ORTHOLOGUE AFUA_2G10890)-RELATED"/>
    <property type="match status" value="1"/>
</dbReference>
<feature type="compositionally biased region" description="Low complexity" evidence="2">
    <location>
        <begin position="18"/>
        <end position="30"/>
    </location>
</feature>
<dbReference type="AlphaFoldDB" id="A0AAE0WJQ4"/>
<reference evidence="4" key="1">
    <citation type="submission" date="2023-07" db="EMBL/GenBank/DDBJ databases">
        <title>Black Yeasts Isolated from many extreme environments.</title>
        <authorList>
            <person name="Coleine C."/>
            <person name="Stajich J.E."/>
            <person name="Selbmann L."/>
        </authorList>
    </citation>
    <scope>NUCLEOTIDE SEQUENCE</scope>
    <source>
        <strain evidence="4">CCFEE 5485</strain>
    </source>
</reference>
<feature type="compositionally biased region" description="Basic and acidic residues" evidence="2">
    <location>
        <begin position="48"/>
        <end position="64"/>
    </location>
</feature>
<feature type="region of interest" description="Disordered" evidence="2">
    <location>
        <begin position="542"/>
        <end position="625"/>
    </location>
</feature>
<feature type="region of interest" description="Disordered" evidence="2">
    <location>
        <begin position="156"/>
        <end position="185"/>
    </location>
</feature>
<dbReference type="InterPro" id="IPR003123">
    <property type="entry name" value="VPS9"/>
</dbReference>
<evidence type="ECO:0000313" key="4">
    <source>
        <dbReference type="EMBL" id="KAK3672972.1"/>
    </source>
</evidence>
<comment type="caution">
    <text evidence="4">The sequence shown here is derived from an EMBL/GenBank/DDBJ whole genome shotgun (WGS) entry which is preliminary data.</text>
</comment>
<dbReference type="PANTHER" id="PTHR23101">
    <property type="entry name" value="RAB GDP/GTP EXCHANGE FACTOR"/>
    <property type="match status" value="1"/>
</dbReference>
<dbReference type="Pfam" id="PF02204">
    <property type="entry name" value="VPS9"/>
    <property type="match status" value="1"/>
</dbReference>
<accession>A0AAE0WJQ4</accession>
<proteinExistence type="predicted"/>
<feature type="domain" description="VPS9" evidence="3">
    <location>
        <begin position="234"/>
        <end position="391"/>
    </location>
</feature>
<evidence type="ECO:0000256" key="1">
    <source>
        <dbReference type="SAM" id="Coils"/>
    </source>
</evidence>
<feature type="region of interest" description="Disordered" evidence="2">
    <location>
        <begin position="1"/>
        <end position="91"/>
    </location>
</feature>
<feature type="compositionally biased region" description="Polar residues" evidence="2">
    <location>
        <begin position="563"/>
        <end position="581"/>
    </location>
</feature>
<feature type="compositionally biased region" description="Polar residues" evidence="2">
    <location>
        <begin position="1"/>
        <end position="17"/>
    </location>
</feature>
<dbReference type="SUPFAM" id="SSF109993">
    <property type="entry name" value="VPS9 domain"/>
    <property type="match status" value="1"/>
</dbReference>
<feature type="compositionally biased region" description="Low complexity" evidence="2">
    <location>
        <begin position="695"/>
        <end position="709"/>
    </location>
</feature>
<feature type="compositionally biased region" description="Polar residues" evidence="2">
    <location>
        <begin position="664"/>
        <end position="677"/>
    </location>
</feature>
<keyword evidence="1" id="KW-0175">Coiled coil</keyword>
<feature type="region of interest" description="Disordered" evidence="2">
    <location>
        <begin position="392"/>
        <end position="477"/>
    </location>
</feature>
<dbReference type="Gene3D" id="1.20.1050.80">
    <property type="entry name" value="VPS9 domain"/>
    <property type="match status" value="1"/>
</dbReference>
<protein>
    <recommendedName>
        <fullName evidence="3">VPS9 domain-containing protein</fullName>
    </recommendedName>
</protein>
<dbReference type="SMART" id="SM00167">
    <property type="entry name" value="VPS9"/>
    <property type="match status" value="1"/>
</dbReference>